<feature type="region of interest" description="Disordered" evidence="6">
    <location>
        <begin position="1892"/>
        <end position="1927"/>
    </location>
</feature>
<dbReference type="eggNOG" id="ENOG502QQX4">
    <property type="taxonomic scope" value="Eukaryota"/>
</dbReference>
<dbReference type="GeneID" id="19239379"/>
<gene>
    <name evidence="7" type="ORF">EPUS_04348</name>
</gene>
<feature type="compositionally biased region" description="Polar residues" evidence="6">
    <location>
        <begin position="1894"/>
        <end position="1903"/>
    </location>
</feature>
<comment type="similarity">
    <text evidence="3">Belongs to the HIR3 family.</text>
</comment>
<evidence type="ECO:0000256" key="2">
    <source>
        <dbReference type="ARBA" id="ARBA00004123"/>
    </source>
</evidence>
<dbReference type="PANTHER" id="PTHR15502">
    <property type="entry name" value="CALCINEURIN-BINDING PROTEIN CABIN 1-RELATED"/>
    <property type="match status" value="1"/>
</dbReference>
<dbReference type="HOGENOM" id="CLU_001419_0_0_1"/>
<evidence type="ECO:0000256" key="4">
    <source>
        <dbReference type="ARBA" id="ARBA00014848"/>
    </source>
</evidence>
<evidence type="ECO:0000256" key="6">
    <source>
        <dbReference type="SAM" id="MobiDB-lite"/>
    </source>
</evidence>
<feature type="compositionally biased region" description="Acidic residues" evidence="6">
    <location>
        <begin position="1910"/>
        <end position="1927"/>
    </location>
</feature>
<dbReference type="PANTHER" id="PTHR15502:SF7">
    <property type="entry name" value="CALCINEURIN-BINDING PROTEIN CABIN-1"/>
    <property type="match status" value="1"/>
</dbReference>
<feature type="region of interest" description="Disordered" evidence="6">
    <location>
        <begin position="1952"/>
        <end position="2007"/>
    </location>
</feature>
<dbReference type="InterPro" id="IPR033053">
    <property type="entry name" value="Hir3/CABIN1"/>
</dbReference>
<protein>
    <recommendedName>
        <fullName evidence="4">Histone transcription regulator 3 homolog</fullName>
    </recommendedName>
</protein>
<dbReference type="GO" id="GO:0000417">
    <property type="term" value="C:HIR complex"/>
    <property type="evidence" value="ECO:0007669"/>
    <property type="project" value="TreeGrafter"/>
</dbReference>
<dbReference type="GO" id="GO:0031491">
    <property type="term" value="F:nucleosome binding"/>
    <property type="evidence" value="ECO:0007669"/>
    <property type="project" value="TreeGrafter"/>
</dbReference>
<name>U1GW06_ENDPU</name>
<accession>U1GW06</accession>
<evidence type="ECO:0000256" key="3">
    <source>
        <dbReference type="ARBA" id="ARBA00007335"/>
    </source>
</evidence>
<feature type="region of interest" description="Disordered" evidence="6">
    <location>
        <begin position="328"/>
        <end position="373"/>
    </location>
</feature>
<dbReference type="OMA" id="WETWYRL"/>
<proteinExistence type="inferred from homology"/>
<dbReference type="Proteomes" id="UP000019373">
    <property type="component" value="Unassembled WGS sequence"/>
</dbReference>
<dbReference type="GO" id="GO:0006325">
    <property type="term" value="P:chromatin organization"/>
    <property type="evidence" value="ECO:0007669"/>
    <property type="project" value="InterPro"/>
</dbReference>
<feature type="compositionally biased region" description="Basic and acidic residues" evidence="6">
    <location>
        <begin position="348"/>
        <end position="362"/>
    </location>
</feature>
<dbReference type="OrthoDB" id="77564at2759"/>
<feature type="region of interest" description="Disordered" evidence="6">
    <location>
        <begin position="1793"/>
        <end position="1818"/>
    </location>
</feature>
<dbReference type="GO" id="GO:0005634">
    <property type="term" value="C:nucleus"/>
    <property type="evidence" value="ECO:0007669"/>
    <property type="project" value="UniProtKB-SubCell"/>
</dbReference>
<comment type="subcellular location">
    <subcellularLocation>
        <location evidence="2">Nucleus</location>
    </subcellularLocation>
</comment>
<sequence>MSGFPALNIEPEVDNIEEVDDTREIQLEEALKLYQNALRLHSLGPEYLDQAANAYTELFNSEIFRYPEAISEFTRDELDNGPGDTLTVDQSLPQVNLVQGASTEASPSSLPQIIYLSFKNYGQFLLEQDAFANPHYDSQDGSKKSSSHDIILICSKALKQFAQALERDDTDLDLWRKAARVAQICSSDRTIRFCLESVLAGDDDRANEVVEILGLDEALAAGQLEDIVGSLEDDLSFIQSSSNKPRKDLLRLLGKTIEPFPFLPSQSHLSRDRHPKRRALAYQPKRWVVQATTRSWHGVGQAILQALNDEQQSNIDPGPGAAVQIDVPAEPELSERSKVDIGSLPSKVESRPAREASGRDSEMTDGAAQPSTDFVLSVKTETVTPSERDSLPDPALDIVMDSSKAEASSKRANEICQGDEINKEGGQTCLPTRKRSAEFAGHDEPVDNGRSKSKRLRNRESNADAMLQEEETANTLAKYYQDQLSDLALADQWLFSTSASLLSKLGVEELGSLEDLRDDILHASNVEDLSDTDLSADAIAMKDLRSALSSWTEEKASAAAYGYGGSTFGGGKAGLTLFLEHSKTAVPRSDSILPFASSKDLFQFIARCNEGWYSIQQTAFDWLEALIQPSLSYDATCSSNCLTQSSYKTTLWPEDLKLTVVQLIVRADEYIYQVMQQRLDELVSRMLSIAQGSSAEYTLRDVAIADAAETLYELHLDIYSRITNPSSQVDSATRVLQHDRLQRWSELAGSFINIYADRADDVPVQQWHVIRFIWTATTHANMADNTSQEHITLCLQDLQKLMSLAGNPTIILPNNAALPEISFSAVEQEISRISTLDFFMSVFNDDSKDPIGVIESLEPILEPCSQPSAISPISVDGSEQPSPISVQTQQLIEFLESGDASLRLFLWRRLRDAYVAIDYPPKVLSCYLRSIEVIVSELLSQRHIRLATNTRQLALLKWFKELDDIIGKLLHRILADSEAFEVVDEPHLQSSFSTIARLSRILHSIVLYEDAVRVGQLSELKGKNISGTKSLDKFREKLRDMYVRIWTLQYTLLREGIAQKKDHFENPADDQAAFLQSLHHALGLRGYCKHSSKIFLRLLKSELMTLNTKDDYSADMAQVLFDLHQLRFAPGIGDWNHDCPPEPLDKKSAAHILENVVLQARKMNIKDLLKSELKSTIEKVQQALGAPKSSPTLSYNRRVINAYLKSPVNQLQLFRASRGEGSLPVRIVQAESVKIAAYGWYFLLGHIALAKFKSIKRTNPGPTDDLDVAITFLKQDLEHDIERWETWFRLAQVYDAKIEEELLWTADKVNNFRSDLAILQRNAIHCYEMAMAMSIRGADDSEETANMVSEMYTGFATRLYASSREPLSMDAFDTKYQQRHFTGSNEQSGLYEGPSTPSMRIFAVWRFSAHLLRRALADKPRSWINHYMLGKCLWKMLTNTEPESPRRVLVEEVLDAFSDAIENLPGRKDSRTDPILEPHFKLVSVVHKLVHRKMLTPLQGSEALQVTPWARNVHLAEEDDSWEPYVLEILKKLGHADKSNWHHRIIARAAHVIYDDQQTIAGALGAKHEFTQQIFTKTMTLQVWKPEHERAGRHFIYTSRYVLFFVSLLNQLNDRASLDQLVRRIRRRPGDYLNHQQVWEQVVTTYIGLLRRLAKVPVGHEEAVFRAMDHDEFQINARKLESHAHEPETSNLVLDILRDTIEVKKLNNSLMKGSLIDDLIVDCYTSLYQSYVATLPQEEKVEPMDSQTIQHESVQDDGNRERMKLGSILTAQTDGNMVLPGPGTRPTAPALPTVGPSGMPAPPAKPARPKTVTRREVQRKAEGLIIRPPPIKTPTLLKHTAFPRPPIAVEIPQSSSQHVRSSSTTDTQAINVGLGLGPIEGSRILNLREDAVNGTKSAESSRPGSVHDSADDESELSELEEGDNVLDEEVVEEDRVERFNTALRMSILYPGLPSKVSENDDSSVVISDSESARNERPEDMNVDENVECGKESNMNVINAVGEDTMKE</sequence>
<dbReference type="RefSeq" id="XP_007786450.1">
    <property type="nucleotide sequence ID" value="XM_007788260.1"/>
</dbReference>
<evidence type="ECO:0000256" key="1">
    <source>
        <dbReference type="ARBA" id="ARBA00002687"/>
    </source>
</evidence>
<comment type="function">
    <text evidence="1">Has a role in a nucleosome assembly pathway that is required for the integrity of heterochromatin and proper chromosome segregation.</text>
</comment>
<feature type="compositionally biased region" description="Basic and acidic residues" evidence="6">
    <location>
        <begin position="440"/>
        <end position="450"/>
    </location>
</feature>
<keyword evidence="5" id="KW-0539">Nucleus</keyword>
<keyword evidence="8" id="KW-1185">Reference proteome</keyword>
<organism evidence="7 8">
    <name type="scientific">Endocarpon pusillum (strain Z07020 / HMAS-L-300199)</name>
    <name type="common">Lichen-forming fungus</name>
    <dbReference type="NCBI Taxonomy" id="1263415"/>
    <lineage>
        <taxon>Eukaryota</taxon>
        <taxon>Fungi</taxon>
        <taxon>Dikarya</taxon>
        <taxon>Ascomycota</taxon>
        <taxon>Pezizomycotina</taxon>
        <taxon>Eurotiomycetes</taxon>
        <taxon>Chaetothyriomycetidae</taxon>
        <taxon>Verrucariales</taxon>
        <taxon>Verrucariaceae</taxon>
        <taxon>Endocarpon</taxon>
    </lineage>
</organism>
<feature type="region of interest" description="Disordered" evidence="6">
    <location>
        <begin position="440"/>
        <end position="460"/>
    </location>
</feature>
<evidence type="ECO:0000313" key="8">
    <source>
        <dbReference type="Proteomes" id="UP000019373"/>
    </source>
</evidence>
<evidence type="ECO:0000313" key="7">
    <source>
        <dbReference type="EMBL" id="ERF76271.1"/>
    </source>
</evidence>
<reference evidence="8" key="1">
    <citation type="journal article" date="2014" name="BMC Genomics">
        <title>Genome characteristics reveal the impact of lichenization on lichen-forming fungus Endocarpon pusillum Hedwig (Verrucariales, Ascomycota).</title>
        <authorList>
            <person name="Wang Y.-Y."/>
            <person name="Liu B."/>
            <person name="Zhang X.-Y."/>
            <person name="Zhou Q.-M."/>
            <person name="Zhang T."/>
            <person name="Li H."/>
            <person name="Yu Y.-F."/>
            <person name="Zhang X.-L."/>
            <person name="Hao X.-Y."/>
            <person name="Wang M."/>
            <person name="Wang L."/>
            <person name="Wei J.-C."/>
        </authorList>
    </citation>
    <scope>NUCLEOTIDE SEQUENCE [LARGE SCALE GENOMIC DNA]</scope>
    <source>
        <strain evidence="8">Z07020 / HMAS-L-300199</strain>
    </source>
</reference>
<dbReference type="EMBL" id="KE720772">
    <property type="protein sequence ID" value="ERF76271.1"/>
    <property type="molecule type" value="Genomic_DNA"/>
</dbReference>
<evidence type="ECO:0000256" key="5">
    <source>
        <dbReference type="ARBA" id="ARBA00023242"/>
    </source>
</evidence>
<feature type="compositionally biased region" description="Basic and acidic residues" evidence="6">
    <location>
        <begin position="1970"/>
        <end position="1979"/>
    </location>
</feature>